<accession>A0A558QS61</accession>
<dbReference type="OrthoDB" id="7411138at2"/>
<evidence type="ECO:0000313" key="2">
    <source>
        <dbReference type="Proteomes" id="UP000318681"/>
    </source>
</evidence>
<reference evidence="1 2" key="1">
    <citation type="submission" date="2019-07" db="EMBL/GenBank/DDBJ databases">
        <title>Sphingomonas solaris sp. nov., isolated from a solar panel from Boston, Massachusetts.</title>
        <authorList>
            <person name="Tanner K."/>
            <person name="Pascual J."/>
            <person name="Mancuso C."/>
            <person name="Pereto J."/>
            <person name="Khalil A."/>
            <person name="Vilanova C."/>
        </authorList>
    </citation>
    <scope>NUCLEOTIDE SEQUENCE [LARGE SCALE GENOMIC DNA]</scope>
    <source>
        <strain evidence="1 2">R4DWN</strain>
    </source>
</reference>
<dbReference type="EMBL" id="VNIM01000154">
    <property type="protein sequence ID" value="TVV69969.1"/>
    <property type="molecule type" value="Genomic_DNA"/>
</dbReference>
<evidence type="ECO:0000313" key="1">
    <source>
        <dbReference type="EMBL" id="TVV69969.1"/>
    </source>
</evidence>
<dbReference type="RefSeq" id="WP_145155751.1">
    <property type="nucleotide sequence ID" value="NZ_VNIM01000154.1"/>
</dbReference>
<gene>
    <name evidence="1" type="ORF">FOY91_20290</name>
</gene>
<keyword evidence="2" id="KW-1185">Reference proteome</keyword>
<name>A0A558QS61_9SPHN</name>
<proteinExistence type="predicted"/>
<protein>
    <submittedName>
        <fullName evidence="1">Uncharacterized protein</fullName>
    </submittedName>
</protein>
<organism evidence="1 2">
    <name type="scientific">Alterirhizorhabdus solaris</name>
    <dbReference type="NCBI Taxonomy" id="2529389"/>
    <lineage>
        <taxon>Bacteria</taxon>
        <taxon>Pseudomonadati</taxon>
        <taxon>Pseudomonadota</taxon>
        <taxon>Alphaproteobacteria</taxon>
        <taxon>Sphingomonadales</taxon>
        <taxon>Rhizorhabdaceae</taxon>
        <taxon>Alterirhizorhabdus</taxon>
    </lineage>
</organism>
<comment type="caution">
    <text evidence="1">The sequence shown here is derived from an EMBL/GenBank/DDBJ whole genome shotgun (WGS) entry which is preliminary data.</text>
</comment>
<dbReference type="Proteomes" id="UP000318681">
    <property type="component" value="Unassembled WGS sequence"/>
</dbReference>
<sequence length="68" mass="7806">MSATSDFYRARAEESNREAEAALLDNVRDRCRRSEAAWTAMAERLTRAEAMRDQQTADKIVREQEQAA</sequence>
<dbReference type="AlphaFoldDB" id="A0A558QS61"/>